<reference evidence="2" key="1">
    <citation type="journal article" date="2012" name="Science">
        <title>Fermentation, hydrogen, and sulfur metabolism in multiple uncultivated bacterial phyla.</title>
        <authorList>
            <person name="Wrighton K.C."/>
            <person name="Thomas B.C."/>
            <person name="Sharon I."/>
            <person name="Miller C.S."/>
            <person name="Castelle C.J."/>
            <person name="VerBerkmoes N.C."/>
            <person name="Wilkins M.J."/>
            <person name="Hettich R.L."/>
            <person name="Lipton M.S."/>
            <person name="Williams K.H."/>
            <person name="Long P.E."/>
            <person name="Banfield J.F."/>
        </authorList>
    </citation>
    <scope>NUCLEOTIDE SEQUENCE [LARGE SCALE GENOMIC DNA]</scope>
</reference>
<name>K2AFL2_9BACT</name>
<sequence>MIKKRNYYISYLKWIAMVFIVLTHLINRSNIKIISGSFFSYFNDLIKIWPLFFLVLSGSLIIIVYSKYDLKISSLRLYKRSLLLLLVYYFFNILKFYTFDFAKEPYYWQFIERNTFNLTWILTFQSYAVPIPILILFSIFLAITPLFLYIVKNFKYNKTIILGIIWFFLILNYGVNLPQNNFTNLLYWIDTKLFSFNLWIVPYLIWIFLWTLGFEKRKKEVLLFFLILSIFFWILHFLSGKTLLLEPNMYPLTLYYTSASFFIMFAFIYIFSFLEKIKSKLLASLLSFLRYIWDNSLWIYIVHWIIIDSTIWIFFPQVKFIWRTVGISTFTYFLYFMKYRFDKHW</sequence>
<proteinExistence type="predicted"/>
<feature type="transmembrane region" description="Helical" evidence="1">
    <location>
        <begin position="77"/>
        <end position="97"/>
    </location>
</feature>
<keyword evidence="1" id="KW-0812">Transmembrane</keyword>
<protein>
    <recommendedName>
        <fullName evidence="3">Acyltransferase 3 domain-containing protein</fullName>
    </recommendedName>
</protein>
<comment type="caution">
    <text evidence="2">The sequence shown here is derived from an EMBL/GenBank/DDBJ whole genome shotgun (WGS) entry which is preliminary data.</text>
</comment>
<gene>
    <name evidence="2" type="ORF">ACD_49C00009G0020</name>
</gene>
<organism evidence="2">
    <name type="scientific">uncultured bacterium</name>
    <name type="common">gcode 4</name>
    <dbReference type="NCBI Taxonomy" id="1234023"/>
    <lineage>
        <taxon>Bacteria</taxon>
        <taxon>environmental samples</taxon>
    </lineage>
</organism>
<feature type="transmembrane region" description="Helical" evidence="1">
    <location>
        <begin position="7"/>
        <end position="26"/>
    </location>
</feature>
<evidence type="ECO:0008006" key="3">
    <source>
        <dbReference type="Google" id="ProtNLM"/>
    </source>
</evidence>
<feature type="transmembrane region" description="Helical" evidence="1">
    <location>
        <begin position="295"/>
        <end position="314"/>
    </location>
</feature>
<keyword evidence="1" id="KW-1133">Transmembrane helix</keyword>
<feature type="transmembrane region" description="Helical" evidence="1">
    <location>
        <begin position="160"/>
        <end position="176"/>
    </location>
</feature>
<feature type="transmembrane region" description="Helical" evidence="1">
    <location>
        <begin position="127"/>
        <end position="148"/>
    </location>
</feature>
<feature type="transmembrane region" description="Helical" evidence="1">
    <location>
        <begin position="254"/>
        <end position="274"/>
    </location>
</feature>
<feature type="transmembrane region" description="Helical" evidence="1">
    <location>
        <begin position="46"/>
        <end position="65"/>
    </location>
</feature>
<feature type="transmembrane region" description="Helical" evidence="1">
    <location>
        <begin position="196"/>
        <end position="214"/>
    </location>
</feature>
<accession>K2AFL2</accession>
<feature type="transmembrane region" description="Helical" evidence="1">
    <location>
        <begin position="320"/>
        <end position="337"/>
    </location>
</feature>
<evidence type="ECO:0000256" key="1">
    <source>
        <dbReference type="SAM" id="Phobius"/>
    </source>
</evidence>
<dbReference type="AlphaFoldDB" id="K2AFL2"/>
<feature type="transmembrane region" description="Helical" evidence="1">
    <location>
        <begin position="221"/>
        <end position="239"/>
    </location>
</feature>
<keyword evidence="1" id="KW-0472">Membrane</keyword>
<evidence type="ECO:0000313" key="2">
    <source>
        <dbReference type="EMBL" id="EKD66795.1"/>
    </source>
</evidence>
<dbReference type="EMBL" id="AMFJ01021595">
    <property type="protein sequence ID" value="EKD66795.1"/>
    <property type="molecule type" value="Genomic_DNA"/>
</dbReference>